<gene>
    <name evidence="1" type="ORF">ZHAS_00012475</name>
</gene>
<dbReference type="Proteomes" id="UP000030765">
    <property type="component" value="Unassembled WGS sequence"/>
</dbReference>
<dbReference type="EMBL" id="ATLV01019737">
    <property type="status" value="NOT_ANNOTATED_CDS"/>
    <property type="molecule type" value="Genomic_DNA"/>
</dbReference>
<dbReference type="EMBL" id="KE525278">
    <property type="protein sequence ID" value="KFB44590.1"/>
    <property type="molecule type" value="Genomic_DNA"/>
</dbReference>
<dbReference type="VEuPathDB" id="VectorBase:ASIC012475"/>
<keyword evidence="3" id="KW-1185">Reference proteome</keyword>
<organism evidence="1">
    <name type="scientific">Anopheles sinensis</name>
    <name type="common">Mosquito</name>
    <dbReference type="NCBI Taxonomy" id="74873"/>
    <lineage>
        <taxon>Eukaryota</taxon>
        <taxon>Metazoa</taxon>
        <taxon>Ecdysozoa</taxon>
        <taxon>Arthropoda</taxon>
        <taxon>Hexapoda</taxon>
        <taxon>Insecta</taxon>
        <taxon>Pterygota</taxon>
        <taxon>Neoptera</taxon>
        <taxon>Endopterygota</taxon>
        <taxon>Diptera</taxon>
        <taxon>Nematocera</taxon>
        <taxon>Culicoidea</taxon>
        <taxon>Culicidae</taxon>
        <taxon>Anophelinae</taxon>
        <taxon>Anopheles</taxon>
    </lineage>
</organism>
<evidence type="ECO:0000313" key="1">
    <source>
        <dbReference type="EMBL" id="KFB44590.1"/>
    </source>
</evidence>
<protein>
    <submittedName>
        <fullName evidence="1 2">Uncharacterized protein</fullName>
    </submittedName>
</protein>
<evidence type="ECO:0000313" key="3">
    <source>
        <dbReference type="Proteomes" id="UP000030765"/>
    </source>
</evidence>
<accession>A0A084W2Z6</accession>
<dbReference type="EnsemblMetazoa" id="ASIC012475-RA">
    <property type="protein sequence ID" value="ASIC012475-PA"/>
    <property type="gene ID" value="ASIC012475"/>
</dbReference>
<reference evidence="1 3" key="1">
    <citation type="journal article" date="2014" name="BMC Genomics">
        <title>Genome sequence of Anopheles sinensis provides insight into genetics basis of mosquito competence for malaria parasites.</title>
        <authorList>
            <person name="Zhou D."/>
            <person name="Zhang D."/>
            <person name="Ding G."/>
            <person name="Shi L."/>
            <person name="Hou Q."/>
            <person name="Ye Y."/>
            <person name="Xu Y."/>
            <person name="Zhou H."/>
            <person name="Xiong C."/>
            <person name="Li S."/>
            <person name="Yu J."/>
            <person name="Hong S."/>
            <person name="Yu X."/>
            <person name="Zou P."/>
            <person name="Chen C."/>
            <person name="Chang X."/>
            <person name="Wang W."/>
            <person name="Lv Y."/>
            <person name="Sun Y."/>
            <person name="Ma L."/>
            <person name="Shen B."/>
            <person name="Zhu C."/>
        </authorList>
    </citation>
    <scope>NUCLEOTIDE SEQUENCE [LARGE SCALE GENOMIC DNA]</scope>
</reference>
<name>A0A084W2Z6_ANOSI</name>
<sequence>MERLTLRSVAHGSVALARGGSDGVGPGEGDGVAGEFAMAAVLAWEMASLVRLVCCHGSSRR</sequence>
<evidence type="ECO:0000313" key="2">
    <source>
        <dbReference type="EnsemblMetazoa" id="ASIC012475-PA"/>
    </source>
</evidence>
<reference evidence="2" key="2">
    <citation type="submission" date="2020-05" db="UniProtKB">
        <authorList>
            <consortium name="EnsemblMetazoa"/>
        </authorList>
    </citation>
    <scope>IDENTIFICATION</scope>
</reference>
<proteinExistence type="predicted"/>
<dbReference type="AlphaFoldDB" id="A0A084W2Z6"/>